<evidence type="ECO:0000256" key="1">
    <source>
        <dbReference type="SAM" id="MobiDB-lite"/>
    </source>
</evidence>
<name>A0A7J7K9V0_BUGNE</name>
<dbReference type="AlphaFoldDB" id="A0A7J7K9V0"/>
<keyword evidence="3" id="KW-1185">Reference proteome</keyword>
<comment type="caution">
    <text evidence="2">The sequence shown here is derived from an EMBL/GenBank/DDBJ whole genome shotgun (WGS) entry which is preliminary data.</text>
</comment>
<evidence type="ECO:0000313" key="3">
    <source>
        <dbReference type="Proteomes" id="UP000593567"/>
    </source>
</evidence>
<reference evidence="2" key="1">
    <citation type="submission" date="2020-06" db="EMBL/GenBank/DDBJ databases">
        <title>Draft genome of Bugula neritina, a colonial animal packing powerful symbionts and potential medicines.</title>
        <authorList>
            <person name="Rayko M."/>
        </authorList>
    </citation>
    <scope>NUCLEOTIDE SEQUENCE [LARGE SCALE GENOMIC DNA]</scope>
    <source>
        <strain evidence="2">Kwan_BN1</strain>
    </source>
</reference>
<dbReference type="EMBL" id="VXIV02000953">
    <property type="protein sequence ID" value="KAF6035003.1"/>
    <property type="molecule type" value="Genomic_DNA"/>
</dbReference>
<accession>A0A7J7K9V0</accession>
<proteinExistence type="predicted"/>
<evidence type="ECO:0000313" key="2">
    <source>
        <dbReference type="EMBL" id="KAF6035003.1"/>
    </source>
</evidence>
<feature type="region of interest" description="Disordered" evidence="1">
    <location>
        <begin position="81"/>
        <end position="107"/>
    </location>
</feature>
<gene>
    <name evidence="2" type="ORF">EB796_006691</name>
</gene>
<sequence>MFVCREGHEMLALYYTVRGPTLTSGEVREFAHHIQRCNLQGPTYSSLINTDRSPDENTILTIHEQAVWMLLSEVHLLPAPSEQNSEREMAVADKLEGSSLLSSSCQR</sequence>
<organism evidence="2 3">
    <name type="scientific">Bugula neritina</name>
    <name type="common">Brown bryozoan</name>
    <name type="synonym">Sertularia neritina</name>
    <dbReference type="NCBI Taxonomy" id="10212"/>
    <lineage>
        <taxon>Eukaryota</taxon>
        <taxon>Metazoa</taxon>
        <taxon>Spiralia</taxon>
        <taxon>Lophotrochozoa</taxon>
        <taxon>Bryozoa</taxon>
        <taxon>Gymnolaemata</taxon>
        <taxon>Cheilostomatida</taxon>
        <taxon>Flustrina</taxon>
        <taxon>Buguloidea</taxon>
        <taxon>Bugulidae</taxon>
        <taxon>Bugula</taxon>
    </lineage>
</organism>
<feature type="compositionally biased region" description="Basic and acidic residues" evidence="1">
    <location>
        <begin position="84"/>
        <end position="96"/>
    </location>
</feature>
<dbReference type="Proteomes" id="UP000593567">
    <property type="component" value="Unassembled WGS sequence"/>
</dbReference>
<protein>
    <submittedName>
        <fullName evidence="2">Uncharacterized protein</fullName>
    </submittedName>
</protein>